<accession>G4Q765</accession>
<dbReference type="PATRIC" id="fig|568816.4.peg.2284"/>
<gene>
    <name evidence="1" type="ordered locus">Acin_2355</name>
</gene>
<proteinExistence type="predicted"/>
<organism evidence="1 2">
    <name type="scientific">Acidaminococcus intestini (strain RyC-MR95)</name>
    <dbReference type="NCBI Taxonomy" id="568816"/>
    <lineage>
        <taxon>Bacteria</taxon>
        <taxon>Bacillati</taxon>
        <taxon>Bacillota</taxon>
        <taxon>Negativicutes</taxon>
        <taxon>Acidaminococcales</taxon>
        <taxon>Acidaminococcaceae</taxon>
        <taxon>Acidaminococcus</taxon>
    </lineage>
</organism>
<protein>
    <submittedName>
        <fullName evidence="1">Uncharacterized protein</fullName>
    </submittedName>
</protein>
<dbReference type="Proteomes" id="UP000007093">
    <property type="component" value="Chromosome"/>
</dbReference>
<dbReference type="KEGG" id="ain:Acin_2355"/>
<sequence length="203" mass="23065">MYNKKEFDESPRRISMKKLLTLVTLLMTLLAVPFTASAERSGAKASGVPFNKTKVVYLKSLEKTDGEFVKNNPQFRRDEDAVRLTYLGLQKSLKDEGVTLYNNPVMLPDRYLRKTLTMQVVVNFAGTVPLEGEAAQEAIKDKREPVESLVSLSFLVTKGEAPVYRMTDVRTSKEKNLEKLIRDMTKDVANEITNNRMKLKDVK</sequence>
<reference evidence="1 2" key="1">
    <citation type="journal article" date="2011" name="J. Bacteriol.">
        <title>Complete genome sequence of Acidaminococcus intestini RYC-MR95, a Gram-negative bacterium from the phylum Firmicutes.</title>
        <authorList>
            <person name="D'Auria G."/>
            <person name="Galan J.C."/>
            <person name="Rodriguez-Alcayna M."/>
            <person name="Moya A."/>
            <person name="Baquero F."/>
            <person name="Latorre A."/>
        </authorList>
    </citation>
    <scope>NUCLEOTIDE SEQUENCE [LARGE SCALE GENOMIC DNA]</scope>
    <source>
        <strain evidence="1 2">RyC-MR95</strain>
    </source>
</reference>
<evidence type="ECO:0000313" key="2">
    <source>
        <dbReference type="Proteomes" id="UP000007093"/>
    </source>
</evidence>
<dbReference type="EMBL" id="CP003058">
    <property type="protein sequence ID" value="AEQ23547.1"/>
    <property type="molecule type" value="Genomic_DNA"/>
</dbReference>
<dbReference type="AlphaFoldDB" id="G4Q765"/>
<dbReference type="InParanoid" id="G4Q765"/>
<dbReference type="HOGENOM" id="CLU_1438223_0_0_9"/>
<evidence type="ECO:0000313" key="1">
    <source>
        <dbReference type="EMBL" id="AEQ23547.1"/>
    </source>
</evidence>
<name>G4Q765_ACIIR</name>
<keyword evidence="2" id="KW-1185">Reference proteome</keyword>